<evidence type="ECO:0000256" key="1">
    <source>
        <dbReference type="ARBA" id="ARBA00004123"/>
    </source>
</evidence>
<dbReference type="InterPro" id="IPR035897">
    <property type="entry name" value="Toll_tir_struct_dom_sf"/>
</dbReference>
<evidence type="ECO:0000256" key="2">
    <source>
        <dbReference type="ARBA" id="ARBA00006164"/>
    </source>
</evidence>
<evidence type="ECO:0000256" key="6">
    <source>
        <dbReference type="ARBA" id="ARBA00022728"/>
    </source>
</evidence>
<feature type="region of interest" description="Disordered" evidence="14">
    <location>
        <begin position="1398"/>
        <end position="1422"/>
    </location>
</feature>
<dbReference type="GO" id="GO:0061809">
    <property type="term" value="F:NAD+ nucleosidase activity, cyclic ADP-ribose generating"/>
    <property type="evidence" value="ECO:0007669"/>
    <property type="project" value="UniProtKB-EC"/>
</dbReference>
<keyword evidence="9" id="KW-0611">Plant defense</keyword>
<dbReference type="Gene3D" id="3.40.50.10140">
    <property type="entry name" value="Toll/interleukin-1 receptor homology (TIR) domain"/>
    <property type="match status" value="1"/>
</dbReference>
<dbReference type="Gene3D" id="1.10.8.430">
    <property type="entry name" value="Helical domain of apoptotic protease-activating factors"/>
    <property type="match status" value="1"/>
</dbReference>
<dbReference type="SUPFAM" id="SSF52058">
    <property type="entry name" value="L domain-like"/>
    <property type="match status" value="1"/>
</dbReference>
<evidence type="ECO:0000256" key="4">
    <source>
        <dbReference type="ARBA" id="ARBA00022614"/>
    </source>
</evidence>
<keyword evidence="4" id="KW-0433">Leucine-rich repeat</keyword>
<dbReference type="FunFam" id="3.40.50.10140:FF:000007">
    <property type="entry name" value="Disease resistance protein (TIR-NBS-LRR class)"/>
    <property type="match status" value="1"/>
</dbReference>
<evidence type="ECO:0000256" key="14">
    <source>
        <dbReference type="SAM" id="MobiDB-lite"/>
    </source>
</evidence>
<dbReference type="EMBL" id="OIVN01003269">
    <property type="protein sequence ID" value="SPD09956.1"/>
    <property type="molecule type" value="Genomic_DNA"/>
</dbReference>
<proteinExistence type="inferred from homology"/>
<evidence type="ECO:0000313" key="16">
    <source>
        <dbReference type="EMBL" id="SPD09956.1"/>
    </source>
</evidence>
<dbReference type="InterPro" id="IPR042197">
    <property type="entry name" value="Apaf_helical"/>
</dbReference>
<evidence type="ECO:0000256" key="3">
    <source>
        <dbReference type="ARBA" id="ARBA00011982"/>
    </source>
</evidence>
<dbReference type="Pfam" id="PF23598">
    <property type="entry name" value="LRR_14"/>
    <property type="match status" value="1"/>
</dbReference>
<feature type="compositionally biased region" description="Polar residues" evidence="14">
    <location>
        <begin position="1401"/>
        <end position="1411"/>
    </location>
</feature>
<dbReference type="InterPro" id="IPR044974">
    <property type="entry name" value="Disease_R_plants"/>
</dbReference>
<keyword evidence="5" id="KW-0507">mRNA processing</keyword>
<feature type="compositionally biased region" description="Basic and acidic residues" evidence="14">
    <location>
        <begin position="1412"/>
        <end position="1422"/>
    </location>
</feature>
<dbReference type="Pfam" id="PF23282">
    <property type="entry name" value="WHD_ROQ1"/>
    <property type="match status" value="1"/>
</dbReference>
<keyword evidence="10" id="KW-0520">NAD</keyword>
<dbReference type="SUPFAM" id="SSF46785">
    <property type="entry name" value="Winged helix' DNA-binding domain"/>
    <property type="match status" value="1"/>
</dbReference>
<feature type="region of interest" description="Disordered" evidence="14">
    <location>
        <begin position="1307"/>
        <end position="1346"/>
    </location>
</feature>
<feature type="region of interest" description="Disordered" evidence="14">
    <location>
        <begin position="988"/>
        <end position="1012"/>
    </location>
</feature>
<evidence type="ECO:0000259" key="15">
    <source>
        <dbReference type="PROSITE" id="PS50104"/>
    </source>
</evidence>
<evidence type="ECO:0000256" key="9">
    <source>
        <dbReference type="ARBA" id="ARBA00022821"/>
    </source>
</evidence>
<dbReference type="InterPro" id="IPR005037">
    <property type="entry name" value="PRP38"/>
</dbReference>
<dbReference type="PANTHER" id="PTHR11017">
    <property type="entry name" value="LEUCINE-RICH REPEAT-CONTAINING PROTEIN"/>
    <property type="match status" value="1"/>
</dbReference>
<keyword evidence="7" id="KW-0677">Repeat</keyword>
<feature type="region of interest" description="Disordered" evidence="14">
    <location>
        <begin position="1262"/>
        <end position="1294"/>
    </location>
</feature>
<dbReference type="SMART" id="SM00255">
    <property type="entry name" value="TIR"/>
    <property type="match status" value="1"/>
</dbReference>
<keyword evidence="6" id="KW-0747">Spliceosome</keyword>
<comment type="similarity">
    <text evidence="2">Belongs to the PRP38 family.</text>
</comment>
<evidence type="ECO:0000256" key="10">
    <source>
        <dbReference type="ARBA" id="ARBA00023027"/>
    </source>
</evidence>
<feature type="compositionally biased region" description="Basic and acidic residues" evidence="14">
    <location>
        <begin position="1265"/>
        <end position="1278"/>
    </location>
</feature>
<dbReference type="Pfam" id="PF20160">
    <property type="entry name" value="C-JID"/>
    <property type="match status" value="2"/>
</dbReference>
<dbReference type="InterPro" id="IPR058192">
    <property type="entry name" value="WHD_ROQ1-like"/>
</dbReference>
<dbReference type="Pfam" id="PF01582">
    <property type="entry name" value="TIR"/>
    <property type="match status" value="1"/>
</dbReference>
<evidence type="ECO:0000256" key="5">
    <source>
        <dbReference type="ARBA" id="ARBA00022664"/>
    </source>
</evidence>
<dbReference type="GO" id="GO:0008380">
    <property type="term" value="P:RNA splicing"/>
    <property type="evidence" value="ECO:0007669"/>
    <property type="project" value="UniProtKB-KW"/>
</dbReference>
<dbReference type="SUPFAM" id="SSF52540">
    <property type="entry name" value="P-loop containing nucleoside triphosphate hydrolases"/>
    <property type="match status" value="1"/>
</dbReference>
<keyword evidence="12" id="KW-0539">Nucleus</keyword>
<feature type="compositionally biased region" description="Acidic residues" evidence="14">
    <location>
        <begin position="1063"/>
        <end position="1083"/>
    </location>
</feature>
<dbReference type="InterPro" id="IPR000157">
    <property type="entry name" value="TIR_dom"/>
</dbReference>
<dbReference type="PROSITE" id="PS50104">
    <property type="entry name" value="TIR"/>
    <property type="match status" value="1"/>
</dbReference>
<evidence type="ECO:0000256" key="8">
    <source>
        <dbReference type="ARBA" id="ARBA00022801"/>
    </source>
</evidence>
<keyword evidence="8" id="KW-0378">Hydrolase</keyword>
<dbReference type="PRINTS" id="PR00364">
    <property type="entry name" value="DISEASERSIST"/>
</dbReference>
<dbReference type="InterPro" id="IPR002182">
    <property type="entry name" value="NB-ARC"/>
</dbReference>
<evidence type="ECO:0000256" key="11">
    <source>
        <dbReference type="ARBA" id="ARBA00023187"/>
    </source>
</evidence>
<evidence type="ECO:0000256" key="12">
    <source>
        <dbReference type="ARBA" id="ARBA00023242"/>
    </source>
</evidence>
<dbReference type="Gene3D" id="3.80.10.10">
    <property type="entry name" value="Ribonuclease Inhibitor"/>
    <property type="match status" value="1"/>
</dbReference>
<dbReference type="EC" id="3.2.2.6" evidence="3"/>
<dbReference type="Gene3D" id="3.40.50.300">
    <property type="entry name" value="P-loop containing nucleotide triphosphate hydrolases"/>
    <property type="match status" value="1"/>
</dbReference>
<comment type="subcellular location">
    <subcellularLocation>
        <location evidence="1">Nucleus</location>
    </subcellularLocation>
</comment>
<gene>
    <name evidence="16" type="ORF">FSB_LOCUS37838</name>
</gene>
<feature type="compositionally biased region" description="Acidic residues" evidence="14">
    <location>
        <begin position="1313"/>
        <end position="1333"/>
    </location>
</feature>
<dbReference type="GO" id="GO:0005681">
    <property type="term" value="C:spliceosomal complex"/>
    <property type="evidence" value="ECO:0007669"/>
    <property type="project" value="UniProtKB-KW"/>
</dbReference>
<dbReference type="GO" id="GO:0007165">
    <property type="term" value="P:signal transduction"/>
    <property type="evidence" value="ECO:0007669"/>
    <property type="project" value="InterPro"/>
</dbReference>
<evidence type="ECO:0000256" key="13">
    <source>
        <dbReference type="ARBA" id="ARBA00047304"/>
    </source>
</evidence>
<dbReference type="InterPro" id="IPR036390">
    <property type="entry name" value="WH_DNA-bd_sf"/>
</dbReference>
<dbReference type="SUPFAM" id="SSF52200">
    <property type="entry name" value="Toll/Interleukin receptor TIR domain"/>
    <property type="match status" value="1"/>
</dbReference>
<dbReference type="SMART" id="SM00382">
    <property type="entry name" value="AAA"/>
    <property type="match status" value="1"/>
</dbReference>
<dbReference type="InterPro" id="IPR027417">
    <property type="entry name" value="P-loop_NTPase"/>
</dbReference>
<reference evidence="16" key="1">
    <citation type="submission" date="2018-02" db="EMBL/GenBank/DDBJ databases">
        <authorList>
            <person name="Cohen D.B."/>
            <person name="Kent A.D."/>
        </authorList>
    </citation>
    <scope>NUCLEOTIDE SEQUENCE</scope>
</reference>
<name>A0A2N9H673_FAGSY</name>
<dbReference type="PANTHER" id="PTHR11017:SF559">
    <property type="entry name" value="DISEASE RESISTANCE PROTEIN CHL1"/>
    <property type="match status" value="1"/>
</dbReference>
<dbReference type="GO" id="GO:0043531">
    <property type="term" value="F:ADP binding"/>
    <property type="evidence" value="ECO:0007669"/>
    <property type="project" value="InterPro"/>
</dbReference>
<sequence>MALIPSSSSSSPGCKYVVFLSFRGDDTRKSFTDHLYAGLTQKGISTFRDDEKLQRGTLIAPELLKAIEESRFAVVILSRDYASSRWCLIELAKIVECMEKKGLVVLPVFHYVDPSDVRNLRGTFAEAFAKHEEQHLKDNTGNLQKWKAALTKIADLAGWDLKDKHESIVIQKIIGRIFGTLNRELSSVSKDLVGIDSSVEEILDLYLGGLGGVRFVGICGMGGIGKTTLAQEIYKRIYGSFEASSFIANVREENRNKGLVSLQKRLLCKILVEREINIWDFHEGINVIRNRLRNKKVLIVLDDVDGEEQLEALAGNHDWFGPGSRIIVTSRDSHLLRRHGVNDIYTVKGLSNGDALQLFCWRAFNSPHPKENYVDLSKDFVNYAKGLPLALKVLGSLLFDKRTNEWKSALDQLKAKPDRNILDILQISFDGLTDTQKELFLDIACFFKGEKQDCMKDILESFGYYPDYNIGVLMDKSLITINWGMLCMHDLLQEMGQEIVHCESPKEPGGCSRLWLYEDALHVLKNNTGTELVEGIVLYPPDEKVEQLNAEAFSKLKKLRLLKVKNVRLPQGLNYLSNELCLMEWHGYPLKSLPTGFQPIKLVELRLHCSQIKQLWKGIVRLEELKVINLSDSQNLIETPEFSGFPNLKKLILQGCTRLTKIHPSLGNLKQLIQLDLCGCKCLKSLPENLGNVESLEELYVGGTAITELPSSFVLLKNLRVLSLRGCEGLSSISSNKLLTFPLMPRRRSPDPMGMSIRAQDCTSLETLPIRPADDFRPGLQLINCVKLIGNQVYNNIVLNILRRSIEGYSGLIIPGSEIPKWFSHQSVGASMNLQVPLDECNNNNWEGIVVCPVFVLRQHNPFAKDINLCCRLKCNGEVAKLAVGFRFFEEVGKIECHHLWTTYYPSLFFESAFKFSEEVLSQRDANGFNQIEIEITSRCLDLEVTKIGAHLVYKQDNEDLKQTMAGSSSCSITPYEDDFDDSAKDTKIKRSHDDYDADEAGPSGEGTEVNQSMSTDFSLTHVDEVIDELLTEDYSCDIALPRIKKRWTLESLGSLEPRQSVLEDDFEEEEEKEENDQLDGLEDEAHEKGYIRGGLVIPGSEIPKWFSHQSVGASMNLQVPLDECNNNKWEGILVCTVFVLRQHNPFAKDINLCCTFQSNGNLFHSAGISFFEEFSKIESYHLWMKYYPSSILKFKFKRSKEVLSQRDANGLNQIEIELNTSCPALEVTKIGVHLVYEQDNEDLKQTMAGCSSCSITPYEDDFDDSAKDTKTKRSHDDYDADEAGPSGEGTDVDVYGWTLESLGSLEPRQSVLEDDFEEEEEKEENDQLDGLEDEAHEKGQGLLPPEMKRIMVVMGSDKGSRKVGNGRWETGTVAGGGITQGAEVGVGIEGIVRAGIPEETCTQQHQSQKTGAEDNGTRDRR</sequence>
<feature type="domain" description="TIR" evidence="15">
    <location>
        <begin position="14"/>
        <end position="181"/>
    </location>
</feature>
<accession>A0A2N9H673</accession>
<dbReference type="GO" id="GO:0006397">
    <property type="term" value="P:mRNA processing"/>
    <property type="evidence" value="ECO:0007669"/>
    <property type="project" value="UniProtKB-KW"/>
</dbReference>
<comment type="catalytic activity">
    <reaction evidence="13">
        <text>NAD(+) + H2O = ADP-D-ribose + nicotinamide + H(+)</text>
        <dbReference type="Rhea" id="RHEA:16301"/>
        <dbReference type="ChEBI" id="CHEBI:15377"/>
        <dbReference type="ChEBI" id="CHEBI:15378"/>
        <dbReference type="ChEBI" id="CHEBI:17154"/>
        <dbReference type="ChEBI" id="CHEBI:57540"/>
        <dbReference type="ChEBI" id="CHEBI:57967"/>
        <dbReference type="EC" id="3.2.2.6"/>
    </reaction>
    <physiologicalReaction direction="left-to-right" evidence="13">
        <dbReference type="Rhea" id="RHEA:16302"/>
    </physiologicalReaction>
</comment>
<dbReference type="InterPro" id="IPR032675">
    <property type="entry name" value="LRR_dom_sf"/>
</dbReference>
<dbReference type="GO" id="GO:0006952">
    <property type="term" value="P:defense response"/>
    <property type="evidence" value="ECO:0007669"/>
    <property type="project" value="UniProtKB-KW"/>
</dbReference>
<organism evidence="16">
    <name type="scientific">Fagus sylvatica</name>
    <name type="common">Beechnut</name>
    <dbReference type="NCBI Taxonomy" id="28930"/>
    <lineage>
        <taxon>Eukaryota</taxon>
        <taxon>Viridiplantae</taxon>
        <taxon>Streptophyta</taxon>
        <taxon>Embryophyta</taxon>
        <taxon>Tracheophyta</taxon>
        <taxon>Spermatophyta</taxon>
        <taxon>Magnoliopsida</taxon>
        <taxon>eudicotyledons</taxon>
        <taxon>Gunneridae</taxon>
        <taxon>Pentapetalae</taxon>
        <taxon>rosids</taxon>
        <taxon>fabids</taxon>
        <taxon>Fagales</taxon>
        <taxon>Fagaceae</taxon>
        <taxon>Fagus</taxon>
    </lineage>
</organism>
<dbReference type="GO" id="GO:0051707">
    <property type="term" value="P:response to other organism"/>
    <property type="evidence" value="ECO:0007669"/>
    <property type="project" value="UniProtKB-ARBA"/>
</dbReference>
<dbReference type="Pfam" id="PF07725">
    <property type="entry name" value="LRR_3"/>
    <property type="match status" value="1"/>
</dbReference>
<protein>
    <recommendedName>
        <fullName evidence="3">ADP-ribosyl cyclase/cyclic ADP-ribose hydrolase</fullName>
        <ecNumber evidence="3">3.2.2.6</ecNumber>
    </recommendedName>
</protein>
<keyword evidence="11" id="KW-0508">mRNA splicing</keyword>
<dbReference type="InterPro" id="IPR003593">
    <property type="entry name" value="AAA+_ATPase"/>
</dbReference>
<dbReference type="Pfam" id="PF00931">
    <property type="entry name" value="NB-ARC"/>
    <property type="match status" value="1"/>
</dbReference>
<evidence type="ECO:0000256" key="7">
    <source>
        <dbReference type="ARBA" id="ARBA00022737"/>
    </source>
</evidence>
<dbReference type="InterPro" id="IPR045344">
    <property type="entry name" value="C-JID"/>
</dbReference>
<dbReference type="InterPro" id="IPR055414">
    <property type="entry name" value="LRR_R13L4/SHOC2-like"/>
</dbReference>
<feature type="region of interest" description="Disordered" evidence="14">
    <location>
        <begin position="1060"/>
        <end position="1085"/>
    </location>
</feature>
<dbReference type="InterPro" id="IPR011713">
    <property type="entry name" value="Leu-rich_rpt_3"/>
</dbReference>
<dbReference type="Pfam" id="PF03371">
    <property type="entry name" value="PRP38"/>
    <property type="match status" value="1"/>
</dbReference>